<comment type="subcellular location">
    <subcellularLocation>
        <location evidence="1">Membrane</location>
        <topology evidence="1">Single-pass membrane protein</topology>
    </subcellularLocation>
</comment>
<evidence type="ECO:0000313" key="5">
    <source>
        <dbReference type="Proteomes" id="UP000324897"/>
    </source>
</evidence>
<organism evidence="4 5">
    <name type="scientific">Eragrostis curvula</name>
    <name type="common">weeping love grass</name>
    <dbReference type="NCBI Taxonomy" id="38414"/>
    <lineage>
        <taxon>Eukaryota</taxon>
        <taxon>Viridiplantae</taxon>
        <taxon>Streptophyta</taxon>
        <taxon>Embryophyta</taxon>
        <taxon>Tracheophyta</taxon>
        <taxon>Spermatophyta</taxon>
        <taxon>Magnoliopsida</taxon>
        <taxon>Liliopsida</taxon>
        <taxon>Poales</taxon>
        <taxon>Poaceae</taxon>
        <taxon>PACMAD clade</taxon>
        <taxon>Chloridoideae</taxon>
        <taxon>Eragrostideae</taxon>
        <taxon>Eragrostidinae</taxon>
        <taxon>Eragrostis</taxon>
    </lineage>
</organism>
<dbReference type="AlphaFoldDB" id="A0A5J9UFK3"/>
<name>A0A5J9UFK3_9POAL</name>
<dbReference type="Pfam" id="PF13947">
    <property type="entry name" value="GUB_WAK_bind"/>
    <property type="match status" value="1"/>
</dbReference>
<keyword evidence="2" id="KW-0732">Signal</keyword>
<evidence type="ECO:0000259" key="3">
    <source>
        <dbReference type="Pfam" id="PF13947"/>
    </source>
</evidence>
<dbReference type="Gramene" id="TVU22214">
    <property type="protein sequence ID" value="TVU22214"/>
    <property type="gene ID" value="EJB05_31896"/>
</dbReference>
<evidence type="ECO:0000256" key="2">
    <source>
        <dbReference type="ARBA" id="ARBA00022729"/>
    </source>
</evidence>
<dbReference type="GO" id="GO:0030247">
    <property type="term" value="F:polysaccharide binding"/>
    <property type="evidence" value="ECO:0007669"/>
    <property type="project" value="InterPro"/>
</dbReference>
<dbReference type="GO" id="GO:0016020">
    <property type="term" value="C:membrane"/>
    <property type="evidence" value="ECO:0007669"/>
    <property type="project" value="UniProtKB-SubCell"/>
</dbReference>
<reference evidence="4 5" key="1">
    <citation type="journal article" date="2019" name="Sci. Rep.">
        <title>A high-quality genome of Eragrostis curvula grass provides insights into Poaceae evolution and supports new strategies to enhance forage quality.</title>
        <authorList>
            <person name="Carballo J."/>
            <person name="Santos B.A.C.M."/>
            <person name="Zappacosta D."/>
            <person name="Garbus I."/>
            <person name="Selva J.P."/>
            <person name="Gallo C.A."/>
            <person name="Diaz A."/>
            <person name="Albertini E."/>
            <person name="Caccamo M."/>
            <person name="Echenique V."/>
        </authorList>
    </citation>
    <scope>NUCLEOTIDE SEQUENCE [LARGE SCALE GENOMIC DNA]</scope>
    <source>
        <strain evidence="5">cv. Victoria</strain>
        <tissue evidence="4">Leaf</tissue>
    </source>
</reference>
<comment type="caution">
    <text evidence="4">The sequence shown here is derived from an EMBL/GenBank/DDBJ whole genome shotgun (WGS) entry which is preliminary data.</text>
</comment>
<dbReference type="PANTHER" id="PTHR33138:SF1">
    <property type="entry name" value="OS01G0113900 PROTEIN"/>
    <property type="match status" value="1"/>
</dbReference>
<evidence type="ECO:0000256" key="1">
    <source>
        <dbReference type="ARBA" id="ARBA00004167"/>
    </source>
</evidence>
<dbReference type="Proteomes" id="UP000324897">
    <property type="component" value="Unassembled WGS sequence"/>
</dbReference>
<gene>
    <name evidence="4" type="ORF">EJB05_31896</name>
</gene>
<evidence type="ECO:0000313" key="4">
    <source>
        <dbReference type="EMBL" id="TVU22214.1"/>
    </source>
</evidence>
<dbReference type="PANTHER" id="PTHR33138">
    <property type="entry name" value="OS01G0690200 PROTEIN"/>
    <property type="match status" value="1"/>
</dbReference>
<feature type="non-terminal residue" evidence="4">
    <location>
        <position position="1"/>
    </location>
</feature>
<dbReference type="InterPro" id="IPR025287">
    <property type="entry name" value="WAK_GUB"/>
</dbReference>
<dbReference type="EMBL" id="RWGY01000026">
    <property type="protein sequence ID" value="TVU22214.1"/>
    <property type="molecule type" value="Genomic_DNA"/>
</dbReference>
<protein>
    <recommendedName>
        <fullName evidence="3">Wall-associated receptor kinase galacturonan-binding domain-containing protein</fullName>
    </recommendedName>
</protein>
<proteinExistence type="predicted"/>
<keyword evidence="5" id="KW-1185">Reference proteome</keyword>
<accession>A0A5J9UFK3</accession>
<dbReference type="OrthoDB" id="669307at2759"/>
<sequence>MTIISAQTGYCISGAIMANSGAFLLSASWRSLTIFSLVAVLTKTTAAVDQEKLDCPFFSCGHLQDIRYPFRMQGDPPGCGVQAYELVCSDNKAIIYINTGRYFVTNISYTEPIFWVVDANLDNSSCPIPETNQHPYTDGLQSEDTIQLYPDATTWAAFVNCSQPVGIGSNVVSNPDTFLSVTYKPVGCRSKKNSFVYVWTSSYAFYVGNMDPSCRYLSMIPLGSSLVMAPDNANYEDVVKFMRNGFAVKFPFPREVVTYSWIINRCLNDSVSYFYTQISSSSILNQISAVIGIDLHFLRCVNDFSYRTKLFWAAVTIVSAVDTVKFMIGMRIFFSGSL</sequence>
<feature type="domain" description="Wall-associated receptor kinase galacturonan-binding" evidence="3">
    <location>
        <begin position="55"/>
        <end position="118"/>
    </location>
</feature>